<feature type="compositionally biased region" description="Basic and acidic residues" evidence="1">
    <location>
        <begin position="329"/>
        <end position="341"/>
    </location>
</feature>
<proteinExistence type="predicted"/>
<dbReference type="InParanoid" id="A0A4Q1BV34"/>
<dbReference type="STRING" id="5217.A0A4Q1BV34"/>
<reference evidence="2 3" key="1">
    <citation type="submission" date="2016-06" db="EMBL/GenBank/DDBJ databases">
        <title>Evolution of pathogenesis and genome organization in the Tremellales.</title>
        <authorList>
            <person name="Cuomo C."/>
            <person name="Litvintseva A."/>
            <person name="Heitman J."/>
            <person name="Chen Y."/>
            <person name="Sun S."/>
            <person name="Springer D."/>
            <person name="Dromer F."/>
            <person name="Young S."/>
            <person name="Zeng Q."/>
            <person name="Chapman S."/>
            <person name="Gujja S."/>
            <person name="Saif S."/>
            <person name="Birren B."/>
        </authorList>
    </citation>
    <scope>NUCLEOTIDE SEQUENCE [LARGE SCALE GENOMIC DNA]</scope>
    <source>
        <strain evidence="2 3">ATCC 28783</strain>
    </source>
</reference>
<dbReference type="AlphaFoldDB" id="A0A4Q1BV34"/>
<dbReference type="EMBL" id="SDIL01000005">
    <property type="protein sequence ID" value="RXK41866.1"/>
    <property type="molecule type" value="Genomic_DNA"/>
</dbReference>
<organism evidence="2 3">
    <name type="scientific">Tremella mesenterica</name>
    <name type="common">Jelly fungus</name>
    <dbReference type="NCBI Taxonomy" id="5217"/>
    <lineage>
        <taxon>Eukaryota</taxon>
        <taxon>Fungi</taxon>
        <taxon>Dikarya</taxon>
        <taxon>Basidiomycota</taxon>
        <taxon>Agaricomycotina</taxon>
        <taxon>Tremellomycetes</taxon>
        <taxon>Tremellales</taxon>
        <taxon>Tremellaceae</taxon>
        <taxon>Tremella</taxon>
    </lineage>
</organism>
<evidence type="ECO:0000256" key="1">
    <source>
        <dbReference type="SAM" id="MobiDB-lite"/>
    </source>
</evidence>
<dbReference type="OrthoDB" id="2409325at2759"/>
<feature type="compositionally biased region" description="Polar residues" evidence="1">
    <location>
        <begin position="296"/>
        <end position="320"/>
    </location>
</feature>
<dbReference type="VEuPathDB" id="FungiDB:TREMEDRAFT_65782"/>
<accession>A0A4Q1BV34</accession>
<feature type="region of interest" description="Disordered" evidence="1">
    <location>
        <begin position="1"/>
        <end position="69"/>
    </location>
</feature>
<keyword evidence="3" id="KW-1185">Reference proteome</keyword>
<feature type="region of interest" description="Disordered" evidence="1">
    <location>
        <begin position="296"/>
        <end position="359"/>
    </location>
</feature>
<sequence length="571" mass="62939">MPKKHPTSRRKPVPSLEELSPSYPLRNRTKTLAASISAPILTTPVSGGRDEHIQTPGTGETEGSRWRGSLEDVVMRRMRGMGKRIQRIQGYANQNPTLLNPDQRKAVGTLPVLQGIYKELSELARHSSQDPNGSSKKRQKEAEKEAKEEGERLAFEQMEQYQTIHVEQDQPTTDDLPQLATRHSLPIVNRPMPSPTASLKHLNPPGQVPHPSPLTMETLDRSAHSARTARAGRFSFNSQSQRTFDWTENMAGSVLTRHLSAEAVIPYQILDRASQSHISTHDGQTLRSVPPSFQYEASQTSKNVQLTPSQHSPNTPTEVSSAPPARKFTKTERDDKSDKGNVDGVQGASRAPALKTPPDAILQRLGSPFQLAQAEQRGRERHTRPVVDEDGFEKVGKRYVTTPRKSRWTGGPLRPQGKEKSGGMDVEGSTSGLAGHAAGSNEGEVKEWRRRKSVSKPVEVTDRVVSIAGASGEERTGKIDQPSRRRSTGKRGEVGKHEMDETVPPVPALPKERRWGLQTGTDGGFVVTAQRLDLTKRDKGEVVRGGKGRDTPRSQARGREQASCPRNNSNK</sequence>
<feature type="compositionally biased region" description="Basic and acidic residues" evidence="1">
    <location>
        <begin position="383"/>
        <end position="396"/>
    </location>
</feature>
<name>A0A4Q1BV34_TREME</name>
<feature type="region of interest" description="Disordered" evidence="1">
    <location>
        <begin position="372"/>
        <end position="571"/>
    </location>
</feature>
<feature type="region of interest" description="Disordered" evidence="1">
    <location>
        <begin position="123"/>
        <end position="150"/>
    </location>
</feature>
<comment type="caution">
    <text evidence="2">The sequence shown here is derived from an EMBL/GenBank/DDBJ whole genome shotgun (WGS) entry which is preliminary data.</text>
</comment>
<feature type="compositionally biased region" description="Basic and acidic residues" evidence="1">
    <location>
        <begin position="472"/>
        <end position="483"/>
    </location>
</feature>
<protein>
    <submittedName>
        <fullName evidence="2">Uncharacterized protein</fullName>
    </submittedName>
</protein>
<dbReference type="Proteomes" id="UP000289152">
    <property type="component" value="Unassembled WGS sequence"/>
</dbReference>
<feature type="compositionally biased region" description="Basic residues" evidence="1">
    <location>
        <begin position="1"/>
        <end position="12"/>
    </location>
</feature>
<evidence type="ECO:0000313" key="2">
    <source>
        <dbReference type="EMBL" id="RXK41866.1"/>
    </source>
</evidence>
<feature type="compositionally biased region" description="Basic and acidic residues" evidence="1">
    <location>
        <begin position="533"/>
        <end position="560"/>
    </location>
</feature>
<evidence type="ECO:0000313" key="3">
    <source>
        <dbReference type="Proteomes" id="UP000289152"/>
    </source>
</evidence>
<gene>
    <name evidence="2" type="ORF">M231_00865</name>
</gene>
<feature type="compositionally biased region" description="Basic and acidic residues" evidence="1">
    <location>
        <begin position="140"/>
        <end position="150"/>
    </location>
</feature>
<feature type="compositionally biased region" description="Basic and acidic residues" evidence="1">
    <location>
        <begin position="490"/>
        <end position="500"/>
    </location>
</feature>